<dbReference type="GO" id="GO:0070006">
    <property type="term" value="F:metalloaminopeptidase activity"/>
    <property type="evidence" value="ECO:0007669"/>
    <property type="project" value="TreeGrafter"/>
</dbReference>
<dbReference type="AlphaFoldDB" id="A0A919F3R3"/>
<evidence type="ECO:0000259" key="3">
    <source>
        <dbReference type="Pfam" id="PF11838"/>
    </source>
</evidence>
<dbReference type="InterPro" id="IPR050344">
    <property type="entry name" value="Peptidase_M1_aminopeptidases"/>
</dbReference>
<name>A0A919F3R3_9ACTN</name>
<protein>
    <recommendedName>
        <fullName evidence="6">Aminopeptidase N</fullName>
    </recommendedName>
</protein>
<gene>
    <name evidence="4" type="ORF">GCM10018980_70710</name>
</gene>
<dbReference type="Proteomes" id="UP000619355">
    <property type="component" value="Unassembled WGS sequence"/>
</dbReference>
<feature type="domain" description="ERAP1-like C-terminal" evidence="3">
    <location>
        <begin position="201"/>
        <end position="493"/>
    </location>
</feature>
<accession>A0A919F3R3</accession>
<dbReference type="RefSeq" id="WP_189986151.1">
    <property type="nucleotide sequence ID" value="NZ_BNBF01000034.1"/>
</dbReference>
<dbReference type="InterPro" id="IPR027268">
    <property type="entry name" value="Peptidase_M4/M1_CTD_sf"/>
</dbReference>
<comment type="caution">
    <text evidence="4">The sequence shown here is derived from an EMBL/GenBank/DDBJ whole genome shotgun (WGS) entry which is preliminary data.</text>
</comment>
<dbReference type="InterPro" id="IPR014782">
    <property type="entry name" value="Peptidase_M1_dom"/>
</dbReference>
<evidence type="ECO:0000313" key="5">
    <source>
        <dbReference type="Proteomes" id="UP000619355"/>
    </source>
</evidence>
<feature type="domain" description="Peptidase M1 membrane alanine aminopeptidase" evidence="2">
    <location>
        <begin position="6"/>
        <end position="125"/>
    </location>
</feature>
<dbReference type="PANTHER" id="PTHR11533:SF174">
    <property type="entry name" value="PUROMYCIN-SENSITIVE AMINOPEPTIDASE-RELATED"/>
    <property type="match status" value="1"/>
</dbReference>
<dbReference type="SUPFAM" id="SSF55486">
    <property type="entry name" value="Metalloproteases ('zincins'), catalytic domain"/>
    <property type="match status" value="1"/>
</dbReference>
<sequence>MVLPRLNEAFAEFASNWAAVCVTSYRDAWTAHLAGEKLKAYFMDQGPTTHPIRQKVHDVSEAEATFDAITYPKGASVLHQLMTYVGEANFAAGLTNYFATHAWGNTTLQDLIDAVAEASGRELDQWRVGWLETAGTDRLTLDHDGDGFVLLAQGPGGQPRPHVLAVGAYKHSGDRLERMALAEVEVAGTRTPLDLPVGADLYLVNDEDLTFASTRPDATTRDAFFRNAARLPTATARGVAVTTAWDMLINGEATAAEVVQCLAGVLAVETSASVIEPCLNLAVEAADLRSPEAERDQLLPTVAATCNLADVSAYRKAALRGFARTATEPHDIVWLQNEAEEDIDLQWRALVRKAQLRSQTTTEAQALLDRDPDPDAWVSRLQVRAATPDAAEKNAVWQTLVTDRAVPLASVQSVATLFWSAGQDDLLRPHTEAYLDLVQTIHRSGTMPASTYTKSLFPVFGIDQTYVKRAEALAAHVVPVVRTNLLDRADRMRRMLASRG</sequence>
<proteinExistence type="inferred from homology"/>
<dbReference type="GO" id="GO:0043171">
    <property type="term" value="P:peptide catabolic process"/>
    <property type="evidence" value="ECO:0007669"/>
    <property type="project" value="TreeGrafter"/>
</dbReference>
<dbReference type="Pfam" id="PF01433">
    <property type="entry name" value="Peptidase_M1"/>
    <property type="match status" value="1"/>
</dbReference>
<dbReference type="Pfam" id="PF11838">
    <property type="entry name" value="ERAP1_C"/>
    <property type="match status" value="1"/>
</dbReference>
<comment type="similarity">
    <text evidence="1">Belongs to the peptidase M1 family.</text>
</comment>
<evidence type="ECO:0000256" key="1">
    <source>
        <dbReference type="ARBA" id="ARBA00010136"/>
    </source>
</evidence>
<dbReference type="PANTHER" id="PTHR11533">
    <property type="entry name" value="PROTEASE M1 ZINC METALLOPROTEASE"/>
    <property type="match status" value="1"/>
</dbReference>
<keyword evidence="5" id="KW-1185">Reference proteome</keyword>
<dbReference type="GO" id="GO:0008270">
    <property type="term" value="F:zinc ion binding"/>
    <property type="evidence" value="ECO:0007669"/>
    <property type="project" value="InterPro"/>
</dbReference>
<organism evidence="4 5">
    <name type="scientific">Streptomyces capoamus</name>
    <dbReference type="NCBI Taxonomy" id="68183"/>
    <lineage>
        <taxon>Bacteria</taxon>
        <taxon>Bacillati</taxon>
        <taxon>Actinomycetota</taxon>
        <taxon>Actinomycetes</taxon>
        <taxon>Kitasatosporales</taxon>
        <taxon>Streptomycetaceae</taxon>
        <taxon>Streptomyces</taxon>
    </lineage>
</organism>
<dbReference type="Gene3D" id="1.10.390.10">
    <property type="entry name" value="Neutral Protease Domain 2"/>
    <property type="match status" value="1"/>
</dbReference>
<dbReference type="InterPro" id="IPR024571">
    <property type="entry name" value="ERAP1-like_C_dom"/>
</dbReference>
<evidence type="ECO:0000313" key="4">
    <source>
        <dbReference type="EMBL" id="GHG74054.1"/>
    </source>
</evidence>
<dbReference type="GO" id="GO:0016020">
    <property type="term" value="C:membrane"/>
    <property type="evidence" value="ECO:0007669"/>
    <property type="project" value="TreeGrafter"/>
</dbReference>
<reference evidence="5" key="1">
    <citation type="journal article" date="2019" name="Int. J. Syst. Evol. Microbiol.">
        <title>The Global Catalogue of Microorganisms (GCM) 10K type strain sequencing project: providing services to taxonomists for standard genome sequencing and annotation.</title>
        <authorList>
            <consortium name="The Broad Institute Genomics Platform"/>
            <consortium name="The Broad Institute Genome Sequencing Center for Infectious Disease"/>
            <person name="Wu L."/>
            <person name="Ma J."/>
        </authorList>
    </citation>
    <scope>NUCLEOTIDE SEQUENCE [LARGE SCALE GENOMIC DNA]</scope>
    <source>
        <strain evidence="5">JCM 4253</strain>
    </source>
</reference>
<dbReference type="GO" id="GO:0005615">
    <property type="term" value="C:extracellular space"/>
    <property type="evidence" value="ECO:0007669"/>
    <property type="project" value="TreeGrafter"/>
</dbReference>
<evidence type="ECO:0000259" key="2">
    <source>
        <dbReference type="Pfam" id="PF01433"/>
    </source>
</evidence>
<dbReference type="GO" id="GO:0042277">
    <property type="term" value="F:peptide binding"/>
    <property type="evidence" value="ECO:0007669"/>
    <property type="project" value="TreeGrafter"/>
</dbReference>
<dbReference type="EMBL" id="BNBF01000034">
    <property type="protein sequence ID" value="GHG74054.1"/>
    <property type="molecule type" value="Genomic_DNA"/>
</dbReference>
<dbReference type="GO" id="GO:0005737">
    <property type="term" value="C:cytoplasm"/>
    <property type="evidence" value="ECO:0007669"/>
    <property type="project" value="TreeGrafter"/>
</dbReference>
<evidence type="ECO:0008006" key="6">
    <source>
        <dbReference type="Google" id="ProtNLM"/>
    </source>
</evidence>